<evidence type="ECO:0000256" key="4">
    <source>
        <dbReference type="ARBA" id="ARBA00022729"/>
    </source>
</evidence>
<dbReference type="CDD" id="cd11304">
    <property type="entry name" value="Cadherin_repeat"/>
    <property type="match status" value="5"/>
</dbReference>
<evidence type="ECO:0000256" key="1">
    <source>
        <dbReference type="ARBA" id="ARBA00004251"/>
    </source>
</evidence>
<dbReference type="PROSITE" id="PS50268">
    <property type="entry name" value="CADHERIN_2"/>
    <property type="match status" value="5"/>
</dbReference>
<dbReference type="InterPro" id="IPR006597">
    <property type="entry name" value="Sel1-like"/>
</dbReference>
<dbReference type="SMART" id="SM00671">
    <property type="entry name" value="SEL1"/>
    <property type="match status" value="1"/>
</dbReference>
<dbReference type="GO" id="GO:0009653">
    <property type="term" value="P:anatomical structure morphogenesis"/>
    <property type="evidence" value="ECO:0007669"/>
    <property type="project" value="UniProtKB-ARBA"/>
</dbReference>
<comment type="caution">
    <text evidence="15">The sequence shown here is derived from an EMBL/GenBank/DDBJ whole genome shotgun (WGS) entry which is preliminary data.</text>
</comment>
<dbReference type="Pfam" id="PF19913">
    <property type="entry name" value="WCOB"/>
    <property type="match status" value="1"/>
</dbReference>
<feature type="domain" description="Cadherin" evidence="14">
    <location>
        <begin position="296"/>
        <end position="405"/>
    </location>
</feature>
<keyword evidence="10" id="KW-0325">Glycoprotein</keyword>
<dbReference type="InterPro" id="IPR011990">
    <property type="entry name" value="TPR-like_helical_dom_sf"/>
</dbReference>
<dbReference type="GO" id="GO:0005509">
    <property type="term" value="F:calcium ion binding"/>
    <property type="evidence" value="ECO:0007669"/>
    <property type="project" value="UniProtKB-UniRule"/>
</dbReference>
<keyword evidence="2" id="KW-1003">Cell membrane</keyword>
<gene>
    <name evidence="15" type="ORF">COCON_G00100390</name>
</gene>
<dbReference type="Gene3D" id="1.25.40.10">
    <property type="entry name" value="Tetratricopeptide repeat domain"/>
    <property type="match status" value="1"/>
</dbReference>
<keyword evidence="7" id="KW-0130">Cell adhesion</keyword>
<dbReference type="Pfam" id="PF19914">
    <property type="entry name" value="WEF-hand"/>
    <property type="match status" value="1"/>
</dbReference>
<organism evidence="15 16">
    <name type="scientific">Conger conger</name>
    <name type="common">Conger eel</name>
    <name type="synonym">Muraena conger</name>
    <dbReference type="NCBI Taxonomy" id="82655"/>
    <lineage>
        <taxon>Eukaryota</taxon>
        <taxon>Metazoa</taxon>
        <taxon>Chordata</taxon>
        <taxon>Craniata</taxon>
        <taxon>Vertebrata</taxon>
        <taxon>Euteleostomi</taxon>
        <taxon>Actinopterygii</taxon>
        <taxon>Neopterygii</taxon>
        <taxon>Teleostei</taxon>
        <taxon>Anguilliformes</taxon>
        <taxon>Congridae</taxon>
        <taxon>Conger</taxon>
    </lineage>
</organism>
<dbReference type="InterPro" id="IPR026208">
    <property type="entry name" value="Wolframin"/>
</dbReference>
<feature type="transmembrane region" description="Helical" evidence="13">
    <location>
        <begin position="1501"/>
        <end position="1520"/>
    </location>
</feature>
<feature type="transmembrane region" description="Helical" evidence="13">
    <location>
        <begin position="1532"/>
        <end position="1555"/>
    </location>
</feature>
<dbReference type="InterPro" id="IPR020894">
    <property type="entry name" value="Cadherin_CS"/>
</dbReference>
<feature type="region of interest" description="Disordered" evidence="12">
    <location>
        <begin position="598"/>
        <end position="635"/>
    </location>
</feature>
<dbReference type="Pfam" id="PF20023">
    <property type="entry name" value="WSLR"/>
    <property type="match status" value="1"/>
</dbReference>
<dbReference type="Proteomes" id="UP001152803">
    <property type="component" value="Unassembled WGS sequence"/>
</dbReference>
<sequence length="1885" mass="205572">MDRESLAQCERVFEESECFVEFEVCVIGPEQSWVRLWEGRLVVLDVNDHTPSFPSPALSVSVEENQPIGTLYLLPTATDRDFGPNGVQWYELLQGAGRGRGRGRSSVFQLQVADTPEGGKQPQLIVKGDLDRERRDAYDLILRASDGGTPPRTTQASLRISVTDANDNSPRFERAQYEAELDENAAVGVSVLQVRAVDLDVGANGQVQYALAPGPGFQGAGHFLQVEAGSGWISVRQPIDREETAQLRFAITASDRGQPALSATATVLLQVRDLNDNAPTVEIRKIGRFTLRQGVARVPEDVVVDTPVALVQVWDRDAGRNGEVTCTLVGDVPFQLRPAGGAVGGAGGGASGRKFLLHTAAALDHEVATAHRLLVVAVDAGSPALTGSGALTVEVGDVNDHAPVFLRGALEAALRENNAPGETLAKAEALDADSGRNGEVLYSLDPSAHALFSINPALVTSLPTPCSTGNEGTDRGVPGLQSSAPVRVRVLDMNDNSPAFPHHAFTFYAPENLPEHSSVGTVTATDADAGRNAELSLFISQEEDEEEGMFFISNATGTIFCRRMLDREAQAVHRFGVIAVDGGDPPRSCSTTVTLFVTDKNDNPPSSRPRQRLLHPAAPVQPRPQRSDQGGCRGRGRRAARWPWWGLGPGHGGLHRLVLRVSDRGSPPLHTTTLVHVFVNHTLGNGTWVQEAVARSLALPLSQNVAGDGLPGWVHPQGLSLAIGALAGGVAVLLLIMLVVTVTHCTPGSRKGYRVGRREEGEEGANVAEGDRKTVAGRYSAVREGSPDLARHYTLTPPLPALSLPPHPLPTHPHLPPANTFVSMATQCHPERSYQSDNMYSKPCSGSVAVPVSSRLQDPGCYDSGLEDSDTPSSTSSTPLAPPPPDLAPPPPDLAPSSEHHEWNESNVANTEPREHDCRMLPDVAMTGKSPSAWEKLPHTAPCCLQGRATPTGLGHTHRKMTSPWQRMTSWSYDSVRAPAQRPRPSAFAALAKHLLMQEKMKASEEPPAGLATPHTEEPVKREEEEEEEEVPFEELGERAKAGDAKAQASLGQYYLKLPDEGDVEANSRKAVDWLIKAAKQGSKRAAKLLRHCLTYKKGITAQNEEEMKKLASESRFEQAVRKAAMMMYWKLNPDKKQKVAVTEMLEHVQQDNSGAAVADQKRVLENMVSSKTGEYVGLEDFVEITKNFTQGIAPSPTLDSSREHAGEKSLDEKEEPDGLKESAYHRMLKSDWGVGGAGLLNANSRSAMTRAFNIKSHFLILQYPVQVLVQLKEHLIDWASRAGLQWLSTIIPTHHVNALIFFFIISNLTIHFFAFIIPLFVFYLSFVSMLICTLRVFQNSKAWENFRALTTLLSRYEPGLDLEQAETNFGWNNLEPYLYFLLSVFFVIFSFPLADKAWIPCSELAMVAMFFTVASCISLRRSAGLYMRRALVVEVASTACTLMARLPESMALARSLGVTFVTLPLGEWVELHVSVPCLLYLYLFYLFFRMAQMRGFRGTYCVLVPYLVCFTWCEFAGVLLQSATAVGVLRTLVACFLLLFALPVLALGLAAVLLVQAGRWLLELQLTRLLVTLAVCAVPVTLRLWTRFSLSPLDVLRALARSSAVKLLLFWASAALLFCCVYVLRAEGLRARESSLSWQQYGQACGPPAWRENGLAHTQIFCSHLEGHRVHWAGRILAVAVSETENGPQAVINLLPSFAGDWLRCLYGEAYPDCGNATAPAGNATAPAPAGNTSTWNSSAGNATALQEQQEQRDLCRLKALTRHDCHVKRFDSHRFLVTVSALPEEGAGLGAEPVPDIVLRASGEFRQVLLSLELGGVVEFSAVLESRLGSTSPALQLQAIQSRALAAQTQHKIEPDWRGAVLRAVKFAFDFFFSPILSARIRE</sequence>
<keyword evidence="4" id="KW-0732">Signal</keyword>
<dbReference type="GO" id="GO:0055074">
    <property type="term" value="P:calcium ion homeostasis"/>
    <property type="evidence" value="ECO:0007669"/>
    <property type="project" value="InterPro"/>
</dbReference>
<name>A0A9Q1DHL8_CONCO</name>
<dbReference type="InterPro" id="IPR045460">
    <property type="entry name" value="Wolframin_EF-hand"/>
</dbReference>
<evidence type="ECO:0000259" key="14">
    <source>
        <dbReference type="PROSITE" id="PS50268"/>
    </source>
</evidence>
<dbReference type="PANTHER" id="PTHR13098:SF4">
    <property type="entry name" value="WOLFRAMIN"/>
    <property type="match status" value="1"/>
</dbReference>
<evidence type="ECO:0000256" key="9">
    <source>
        <dbReference type="ARBA" id="ARBA00023136"/>
    </source>
</evidence>
<feature type="region of interest" description="Disordered" evidence="12">
    <location>
        <begin position="1002"/>
        <end position="1044"/>
    </location>
</feature>
<evidence type="ECO:0000256" key="6">
    <source>
        <dbReference type="ARBA" id="ARBA00022837"/>
    </source>
</evidence>
<feature type="transmembrane region" description="Helical" evidence="13">
    <location>
        <begin position="1606"/>
        <end position="1625"/>
    </location>
</feature>
<protein>
    <recommendedName>
        <fullName evidence="14">Cadherin domain-containing protein</fullName>
    </recommendedName>
</protein>
<feature type="domain" description="Cadherin" evidence="14">
    <location>
        <begin position="54"/>
        <end position="172"/>
    </location>
</feature>
<proteinExistence type="predicted"/>
<dbReference type="Pfam" id="PF08374">
    <property type="entry name" value="Protocadherin"/>
    <property type="match status" value="1"/>
</dbReference>
<feature type="domain" description="Cadherin" evidence="14">
    <location>
        <begin position="406"/>
        <end position="500"/>
    </location>
</feature>
<dbReference type="PROSITE" id="PS00232">
    <property type="entry name" value="CADHERIN_1"/>
    <property type="match status" value="6"/>
</dbReference>
<dbReference type="SUPFAM" id="SSF49313">
    <property type="entry name" value="Cadherin-like"/>
    <property type="match status" value="5"/>
</dbReference>
<feature type="transmembrane region" description="Helical" evidence="13">
    <location>
        <begin position="1313"/>
        <end position="1338"/>
    </location>
</feature>
<keyword evidence="16" id="KW-1185">Reference proteome</keyword>
<feature type="transmembrane region" description="Helical" evidence="13">
    <location>
        <begin position="1375"/>
        <end position="1392"/>
    </location>
</feature>
<comment type="subcellular location">
    <subcellularLocation>
        <location evidence="1">Cell membrane</location>
        <topology evidence="1">Single-pass type I membrane protein</topology>
    </subcellularLocation>
</comment>
<dbReference type="InterPro" id="IPR026209">
    <property type="entry name" value="Wolframin_fam"/>
</dbReference>
<dbReference type="OrthoDB" id="5865303at2759"/>
<evidence type="ECO:0000256" key="10">
    <source>
        <dbReference type="ARBA" id="ARBA00023180"/>
    </source>
</evidence>
<dbReference type="SMART" id="SM00112">
    <property type="entry name" value="CA"/>
    <property type="match status" value="5"/>
</dbReference>
<accession>A0A9Q1DHL8</accession>
<evidence type="ECO:0000256" key="11">
    <source>
        <dbReference type="PROSITE-ProRule" id="PRU00043"/>
    </source>
</evidence>
<feature type="compositionally biased region" description="Basic and acidic residues" evidence="12">
    <location>
        <begin position="1201"/>
        <end position="1219"/>
    </location>
</feature>
<dbReference type="Gene3D" id="2.60.40.60">
    <property type="entry name" value="Cadherins"/>
    <property type="match status" value="6"/>
</dbReference>
<keyword evidence="8 13" id="KW-1133">Transmembrane helix</keyword>
<reference evidence="15" key="1">
    <citation type="journal article" date="2023" name="Science">
        <title>Genome structures resolve the early diversification of teleost fishes.</title>
        <authorList>
            <person name="Parey E."/>
            <person name="Louis A."/>
            <person name="Montfort J."/>
            <person name="Bouchez O."/>
            <person name="Roques C."/>
            <person name="Iampietro C."/>
            <person name="Lluch J."/>
            <person name="Castinel A."/>
            <person name="Donnadieu C."/>
            <person name="Desvignes T."/>
            <person name="Floi Bucao C."/>
            <person name="Jouanno E."/>
            <person name="Wen M."/>
            <person name="Mejri S."/>
            <person name="Dirks R."/>
            <person name="Jansen H."/>
            <person name="Henkel C."/>
            <person name="Chen W.J."/>
            <person name="Zahm M."/>
            <person name="Cabau C."/>
            <person name="Klopp C."/>
            <person name="Thompson A.W."/>
            <person name="Robinson-Rechavi M."/>
            <person name="Braasch I."/>
            <person name="Lecointre G."/>
            <person name="Bobe J."/>
            <person name="Postlethwait J.H."/>
            <person name="Berthelot C."/>
            <person name="Roest Crollius H."/>
            <person name="Guiguen Y."/>
        </authorList>
    </citation>
    <scope>NUCLEOTIDE SEQUENCE</scope>
    <source>
        <strain evidence="15">Concon-B</strain>
    </source>
</reference>
<keyword evidence="9 13" id="KW-0472">Membrane</keyword>
<dbReference type="Pfam" id="PF20053">
    <property type="entry name" value="WC-rich"/>
    <property type="match status" value="1"/>
</dbReference>
<evidence type="ECO:0000313" key="16">
    <source>
        <dbReference type="Proteomes" id="UP001152803"/>
    </source>
</evidence>
<dbReference type="PRINTS" id="PR02061">
    <property type="entry name" value="WOLFRAMIN"/>
</dbReference>
<feature type="transmembrane region" description="Helical" evidence="13">
    <location>
        <begin position="1398"/>
        <end position="1420"/>
    </location>
</feature>
<evidence type="ECO:0000256" key="8">
    <source>
        <dbReference type="ARBA" id="ARBA00022989"/>
    </source>
</evidence>
<evidence type="ECO:0000256" key="7">
    <source>
        <dbReference type="ARBA" id="ARBA00022889"/>
    </source>
</evidence>
<dbReference type="FunFam" id="2.60.40.60:FF:000005">
    <property type="entry name" value="Protocadherin 9"/>
    <property type="match status" value="1"/>
</dbReference>
<feature type="region of interest" description="Disordered" evidence="12">
    <location>
        <begin position="1193"/>
        <end position="1219"/>
    </location>
</feature>
<dbReference type="InterPro" id="IPR015919">
    <property type="entry name" value="Cadherin-like_sf"/>
</dbReference>
<evidence type="ECO:0000256" key="12">
    <source>
        <dbReference type="SAM" id="MobiDB-lite"/>
    </source>
</evidence>
<dbReference type="InterPro" id="IPR013585">
    <property type="entry name" value="Protocadherin"/>
</dbReference>
<feature type="compositionally biased region" description="Pro residues" evidence="12">
    <location>
        <begin position="880"/>
        <end position="894"/>
    </location>
</feature>
<dbReference type="GO" id="GO:0030968">
    <property type="term" value="P:endoplasmic reticulum unfolded protein response"/>
    <property type="evidence" value="ECO:0007669"/>
    <property type="project" value="TreeGrafter"/>
</dbReference>
<feature type="transmembrane region" description="Helical" evidence="13">
    <location>
        <begin position="1469"/>
        <end position="1489"/>
    </location>
</feature>
<dbReference type="EMBL" id="JAFJMO010000007">
    <property type="protein sequence ID" value="KAJ8271180.1"/>
    <property type="molecule type" value="Genomic_DNA"/>
</dbReference>
<evidence type="ECO:0000256" key="13">
    <source>
        <dbReference type="SAM" id="Phobius"/>
    </source>
</evidence>
<keyword evidence="5" id="KW-0677">Repeat</keyword>
<dbReference type="InterPro" id="IPR045461">
    <property type="entry name" value="Wolframin_OB_fold"/>
</dbReference>
<keyword evidence="3 13" id="KW-0812">Transmembrane</keyword>
<dbReference type="PANTHER" id="PTHR13098">
    <property type="entry name" value="WOLFRAMIN"/>
    <property type="match status" value="1"/>
</dbReference>
<feature type="transmembrane region" description="Helical" evidence="13">
    <location>
        <begin position="1567"/>
        <end position="1586"/>
    </location>
</feature>
<feature type="domain" description="Cadherin" evidence="14">
    <location>
        <begin position="501"/>
        <end position="607"/>
    </location>
</feature>
<evidence type="ECO:0000256" key="2">
    <source>
        <dbReference type="ARBA" id="ARBA00022475"/>
    </source>
</evidence>
<dbReference type="FunFam" id="2.60.40.60:FF:000028">
    <property type="entry name" value="Protocadherin 1"/>
    <property type="match status" value="1"/>
</dbReference>
<dbReference type="InterPro" id="IPR002126">
    <property type="entry name" value="Cadherin-like_dom"/>
</dbReference>
<dbReference type="InterPro" id="IPR045458">
    <property type="entry name" value="Wolframin_Sel1-like_rpt"/>
</dbReference>
<dbReference type="GO" id="GO:0005789">
    <property type="term" value="C:endoplasmic reticulum membrane"/>
    <property type="evidence" value="ECO:0007669"/>
    <property type="project" value="TreeGrafter"/>
</dbReference>
<evidence type="ECO:0000313" key="15">
    <source>
        <dbReference type="EMBL" id="KAJ8271180.1"/>
    </source>
</evidence>
<evidence type="ECO:0000256" key="3">
    <source>
        <dbReference type="ARBA" id="ARBA00022692"/>
    </source>
</evidence>
<feature type="compositionally biased region" description="Acidic residues" evidence="12">
    <location>
        <begin position="1024"/>
        <end position="1035"/>
    </location>
</feature>
<feature type="domain" description="Cadherin" evidence="14">
    <location>
        <begin position="173"/>
        <end position="281"/>
    </location>
</feature>
<keyword evidence="6 11" id="KW-0106">Calcium</keyword>
<dbReference type="Pfam" id="PF00028">
    <property type="entry name" value="Cadherin"/>
    <property type="match status" value="4"/>
</dbReference>
<dbReference type="FunFam" id="2.60.40.60:FF:000020">
    <property type="entry name" value="Dachsous cadherin-related 1b"/>
    <property type="match status" value="1"/>
</dbReference>
<dbReference type="GO" id="GO:0005886">
    <property type="term" value="C:plasma membrane"/>
    <property type="evidence" value="ECO:0007669"/>
    <property type="project" value="UniProtKB-SubCell"/>
</dbReference>
<dbReference type="PRINTS" id="PR02060">
    <property type="entry name" value="WOLFFAMILY"/>
</dbReference>
<feature type="region of interest" description="Disordered" evidence="12">
    <location>
        <begin position="855"/>
        <end position="917"/>
    </location>
</feature>
<dbReference type="InterPro" id="IPR045400">
    <property type="entry name" value="Wolframin_Cys-rich"/>
</dbReference>
<evidence type="ECO:0000256" key="5">
    <source>
        <dbReference type="ARBA" id="ARBA00022737"/>
    </source>
</evidence>
<dbReference type="FunFam" id="2.60.40.60:FF:000072">
    <property type="entry name" value="Protocadherin 1"/>
    <property type="match status" value="1"/>
</dbReference>
<dbReference type="PRINTS" id="PR00205">
    <property type="entry name" value="CADHERIN"/>
</dbReference>
<dbReference type="GO" id="GO:0007156">
    <property type="term" value="P:homophilic cell adhesion via plasma membrane adhesion molecules"/>
    <property type="evidence" value="ECO:0007669"/>
    <property type="project" value="InterPro"/>
</dbReference>